<feature type="region of interest" description="Disordered" evidence="8">
    <location>
        <begin position="44"/>
        <end position="73"/>
    </location>
</feature>
<dbReference type="SUPFAM" id="SSF54171">
    <property type="entry name" value="DNA-binding domain"/>
    <property type="match status" value="1"/>
</dbReference>
<evidence type="ECO:0000256" key="8">
    <source>
        <dbReference type="SAM" id="MobiDB-lite"/>
    </source>
</evidence>
<dbReference type="PANTHER" id="PTHR31677:SF146">
    <property type="entry name" value="ETHYLENE-RESPONSIVE TRANSCRIPTION FACTOR ESR2"/>
    <property type="match status" value="1"/>
</dbReference>
<evidence type="ECO:0000256" key="7">
    <source>
        <dbReference type="ARBA" id="ARBA00024343"/>
    </source>
</evidence>
<dbReference type="InterPro" id="IPR036955">
    <property type="entry name" value="AP2/ERF_dom_sf"/>
</dbReference>
<dbReference type="CDD" id="cd00018">
    <property type="entry name" value="AP2"/>
    <property type="match status" value="1"/>
</dbReference>
<dbReference type="FunFam" id="3.30.730.10:FF:000001">
    <property type="entry name" value="Ethylene-responsive transcription factor 2"/>
    <property type="match status" value="1"/>
</dbReference>
<comment type="similarity">
    <text evidence="7">Belongs to the AP2/ERF transcription factor family. ERF subfamily.</text>
</comment>
<evidence type="ECO:0000259" key="9">
    <source>
        <dbReference type="PROSITE" id="PS51032"/>
    </source>
</evidence>
<feature type="compositionally biased region" description="Low complexity" evidence="8">
    <location>
        <begin position="44"/>
        <end position="54"/>
    </location>
</feature>
<dbReference type="OrthoDB" id="1902708at2759"/>
<keyword evidence="5" id="KW-0804">Transcription</keyword>
<keyword evidence="4" id="KW-0238">DNA-binding</keyword>
<dbReference type="GO" id="GO:0003700">
    <property type="term" value="F:DNA-binding transcription factor activity"/>
    <property type="evidence" value="ECO:0007669"/>
    <property type="project" value="InterPro"/>
</dbReference>
<dbReference type="InterPro" id="IPR001471">
    <property type="entry name" value="AP2/ERF_dom"/>
</dbReference>
<dbReference type="SMART" id="SM00380">
    <property type="entry name" value="AP2"/>
    <property type="match status" value="1"/>
</dbReference>
<dbReference type="PANTHER" id="PTHR31677">
    <property type="entry name" value="AP2 DOMAIN CLASS TRANSCRIPTION FACTOR"/>
    <property type="match status" value="1"/>
</dbReference>
<dbReference type="GO" id="GO:0003677">
    <property type="term" value="F:DNA binding"/>
    <property type="evidence" value="ECO:0007669"/>
    <property type="project" value="UniProtKB-KW"/>
</dbReference>
<dbReference type="PROSITE" id="PS51032">
    <property type="entry name" value="AP2_ERF"/>
    <property type="match status" value="1"/>
</dbReference>
<dbReference type="InterPro" id="IPR016177">
    <property type="entry name" value="DNA-bd_dom_sf"/>
</dbReference>
<evidence type="ECO:0000256" key="1">
    <source>
        <dbReference type="ARBA" id="ARBA00004123"/>
    </source>
</evidence>
<dbReference type="Gene3D" id="3.30.730.10">
    <property type="entry name" value="AP2/ERF domain"/>
    <property type="match status" value="1"/>
</dbReference>
<dbReference type="Pfam" id="PF00847">
    <property type="entry name" value="AP2"/>
    <property type="match status" value="1"/>
</dbReference>
<dbReference type="GO" id="GO:0005634">
    <property type="term" value="C:nucleus"/>
    <property type="evidence" value="ECO:0007669"/>
    <property type="project" value="UniProtKB-SubCell"/>
</dbReference>
<keyword evidence="11" id="KW-1185">Reference proteome</keyword>
<dbReference type="PRINTS" id="PR00367">
    <property type="entry name" value="ETHRSPELEMNT"/>
</dbReference>
<dbReference type="GO" id="GO:0009873">
    <property type="term" value="P:ethylene-activated signaling pathway"/>
    <property type="evidence" value="ECO:0007669"/>
    <property type="project" value="UniProtKB-KW"/>
</dbReference>
<evidence type="ECO:0000256" key="3">
    <source>
        <dbReference type="ARBA" id="ARBA00023015"/>
    </source>
</evidence>
<dbReference type="EMBL" id="AWUE01018470">
    <property type="protein sequence ID" value="OMO80017.1"/>
    <property type="molecule type" value="Genomic_DNA"/>
</dbReference>
<keyword evidence="3" id="KW-0805">Transcription regulation</keyword>
<evidence type="ECO:0000313" key="11">
    <source>
        <dbReference type="Proteomes" id="UP000187203"/>
    </source>
</evidence>
<evidence type="ECO:0000256" key="5">
    <source>
        <dbReference type="ARBA" id="ARBA00023163"/>
    </source>
</evidence>
<name>A0A1R3IBR6_9ROSI</name>
<dbReference type="Proteomes" id="UP000187203">
    <property type="component" value="Unassembled WGS sequence"/>
</dbReference>
<keyword evidence="2" id="KW-0936">Ethylene signaling pathway</keyword>
<dbReference type="AlphaFoldDB" id="A0A1R3IBR6"/>
<accession>A0A1R3IBR6</accession>
<evidence type="ECO:0000313" key="10">
    <source>
        <dbReference type="EMBL" id="OMO80017.1"/>
    </source>
</evidence>
<comment type="caution">
    <text evidence="10">The sequence shown here is derived from an EMBL/GenBank/DDBJ whole genome shotgun (WGS) entry which is preliminary data.</text>
</comment>
<dbReference type="STRING" id="93759.A0A1R3IBR6"/>
<reference evidence="11" key="1">
    <citation type="submission" date="2013-09" db="EMBL/GenBank/DDBJ databases">
        <title>Corchorus olitorius genome sequencing.</title>
        <authorList>
            <person name="Alam M."/>
            <person name="Haque M.S."/>
            <person name="Islam M.S."/>
            <person name="Emdad E.M."/>
            <person name="Islam M.M."/>
            <person name="Ahmed B."/>
            <person name="Halim A."/>
            <person name="Hossen Q.M.M."/>
            <person name="Hossain M.Z."/>
            <person name="Ahmed R."/>
            <person name="Khan M.M."/>
            <person name="Islam R."/>
            <person name="Rashid M.M."/>
            <person name="Khan S.A."/>
            <person name="Rahman M.S."/>
            <person name="Alam M."/>
            <person name="Yahiya A.S."/>
            <person name="Khan M.S."/>
            <person name="Azam M.S."/>
            <person name="Haque T."/>
            <person name="Lashkar M.Z.H."/>
            <person name="Akhand A.I."/>
            <person name="Morshed G."/>
            <person name="Roy S."/>
            <person name="Uddin K.S."/>
            <person name="Rabeya T."/>
            <person name="Hossain A.S."/>
            <person name="Chowdhury A."/>
            <person name="Snigdha A.R."/>
            <person name="Mortoza M.S."/>
            <person name="Matin S.A."/>
            <person name="Hoque S.M.E."/>
            <person name="Islam M.K."/>
            <person name="Roy D.K."/>
            <person name="Haider R."/>
            <person name="Moosa M.M."/>
            <person name="Elias S.M."/>
            <person name="Hasan A.M."/>
            <person name="Jahan S."/>
            <person name="Shafiuddin M."/>
            <person name="Mahmood N."/>
            <person name="Shommy N.S."/>
        </authorList>
    </citation>
    <scope>NUCLEOTIDE SEQUENCE [LARGE SCALE GENOMIC DNA]</scope>
    <source>
        <strain evidence="11">cv. O-4</strain>
    </source>
</reference>
<evidence type="ECO:0000256" key="6">
    <source>
        <dbReference type="ARBA" id="ARBA00023242"/>
    </source>
</evidence>
<evidence type="ECO:0000256" key="2">
    <source>
        <dbReference type="ARBA" id="ARBA00022745"/>
    </source>
</evidence>
<keyword evidence="6" id="KW-0539">Nucleus</keyword>
<comment type="subcellular location">
    <subcellularLocation>
        <location evidence="1">Nucleus</location>
    </subcellularLocation>
</comment>
<evidence type="ECO:0000256" key="4">
    <source>
        <dbReference type="ARBA" id="ARBA00023125"/>
    </source>
</evidence>
<gene>
    <name evidence="10" type="ORF">COLO4_24281</name>
</gene>
<proteinExistence type="inferred from homology"/>
<organism evidence="10 11">
    <name type="scientific">Corchorus olitorius</name>
    <dbReference type="NCBI Taxonomy" id="93759"/>
    <lineage>
        <taxon>Eukaryota</taxon>
        <taxon>Viridiplantae</taxon>
        <taxon>Streptophyta</taxon>
        <taxon>Embryophyta</taxon>
        <taxon>Tracheophyta</taxon>
        <taxon>Spermatophyta</taxon>
        <taxon>Magnoliopsida</taxon>
        <taxon>eudicotyledons</taxon>
        <taxon>Gunneridae</taxon>
        <taxon>Pentapetalae</taxon>
        <taxon>rosids</taxon>
        <taxon>malvids</taxon>
        <taxon>Malvales</taxon>
        <taxon>Malvaceae</taxon>
        <taxon>Grewioideae</taxon>
        <taxon>Apeibeae</taxon>
        <taxon>Corchorus</taxon>
    </lineage>
</organism>
<feature type="domain" description="AP2/ERF" evidence="9">
    <location>
        <begin position="71"/>
        <end position="128"/>
    </location>
</feature>
<protein>
    <recommendedName>
        <fullName evidence="9">AP2/ERF domain-containing protein</fullName>
    </recommendedName>
</protein>
<sequence length="456" mass="49494">MEEAFRRLNGIRHVPDHDSLTENLKKSAAAAATTTATAVTAMTTTTNTTTTGATSNKRSLKENGGPGGTMRYRGVRRRPWGRYAAEIRDPQSKERRWLGTFDTAEEAACAYDCAARAMRGIKARTNFIYPTTTTEPLHSAANDNFLPPFNFSKQSQTSGLNGSRSQLIGHSSNWTTSFGNSHGGDFSAGGGGGSATQRNNASLNMLLLRDLLNSPNSNSSLSHSSPYSFVDQFPFINGTSNSTSVSSSSSLSSFSTPSINLPSINLPTNINNSFNIGSTMTLPLKENNSSHHSSANVVQPVISNNSQVDHQDMEFFPQEPSDSGLLHEIIQGFLPKPTSKKRLSNFSQDSMIPPPPTDQMAQSQLLGGLKKEIKNENLGFSINYHGVVPHHQQFESCYNFNGITTNSQVLPYVNHEMAAVGNHVQQLGQDNCMLDDICFQYPDFMGAALAARVQNA</sequence>